<dbReference type="Gene3D" id="3.30.420.10">
    <property type="entry name" value="Ribonuclease H-like superfamily/Ribonuclease H"/>
    <property type="match status" value="1"/>
</dbReference>
<protein>
    <submittedName>
        <fullName evidence="2">Uncharacterized protein</fullName>
    </submittedName>
</protein>
<feature type="non-terminal residue" evidence="2">
    <location>
        <position position="107"/>
    </location>
</feature>
<dbReference type="OrthoDB" id="3227343at2759"/>
<dbReference type="GO" id="GO:0003676">
    <property type="term" value="F:nucleic acid binding"/>
    <property type="evidence" value="ECO:0007669"/>
    <property type="project" value="InterPro"/>
</dbReference>
<evidence type="ECO:0000313" key="3">
    <source>
        <dbReference type="EMBL" id="KZT24609.1"/>
    </source>
</evidence>
<organism evidence="2 4">
    <name type="scientific">Neolentinus lepideus HHB14362 ss-1</name>
    <dbReference type="NCBI Taxonomy" id="1314782"/>
    <lineage>
        <taxon>Eukaryota</taxon>
        <taxon>Fungi</taxon>
        <taxon>Dikarya</taxon>
        <taxon>Basidiomycota</taxon>
        <taxon>Agaricomycotina</taxon>
        <taxon>Agaricomycetes</taxon>
        <taxon>Gloeophyllales</taxon>
        <taxon>Gloeophyllaceae</taxon>
        <taxon>Neolentinus</taxon>
    </lineage>
</organism>
<evidence type="ECO:0000313" key="2">
    <source>
        <dbReference type="EMBL" id="KZT22470.1"/>
    </source>
</evidence>
<dbReference type="STRING" id="1314782.A0A165QIB6"/>
<dbReference type="EMBL" id="KV425576">
    <property type="protein sequence ID" value="KZT24609.1"/>
    <property type="molecule type" value="Genomic_DNA"/>
</dbReference>
<evidence type="ECO:0000256" key="1">
    <source>
        <dbReference type="SAM" id="MobiDB-lite"/>
    </source>
</evidence>
<feature type="region of interest" description="Disordered" evidence="1">
    <location>
        <begin position="84"/>
        <end position="107"/>
    </location>
</feature>
<dbReference type="Proteomes" id="UP000076761">
    <property type="component" value="Unassembled WGS sequence"/>
</dbReference>
<reference evidence="2 4" key="1">
    <citation type="journal article" date="2016" name="Mol. Biol. Evol.">
        <title>Comparative Genomics of Early-Diverging Mushroom-Forming Fungi Provides Insights into the Origins of Lignocellulose Decay Capabilities.</title>
        <authorList>
            <person name="Nagy L.G."/>
            <person name="Riley R."/>
            <person name="Tritt A."/>
            <person name="Adam C."/>
            <person name="Daum C."/>
            <person name="Floudas D."/>
            <person name="Sun H."/>
            <person name="Yadav J.S."/>
            <person name="Pangilinan J."/>
            <person name="Larsson K.H."/>
            <person name="Matsuura K."/>
            <person name="Barry K."/>
            <person name="Labutti K."/>
            <person name="Kuo R."/>
            <person name="Ohm R.A."/>
            <person name="Bhattacharya S.S."/>
            <person name="Shirouzu T."/>
            <person name="Yoshinaga Y."/>
            <person name="Martin F.M."/>
            <person name="Grigoriev I.V."/>
            <person name="Hibbett D.S."/>
        </authorList>
    </citation>
    <scope>NUCLEOTIDE SEQUENCE [LARGE SCALE GENOMIC DNA]</scope>
    <source>
        <strain evidence="2 4">HHB14362 ss-1</strain>
    </source>
</reference>
<dbReference type="AlphaFoldDB" id="A0A165QIB6"/>
<sequence>MLRQCIGVKQSDWVTKLPAIEFAINLSRSASTGFSPFFLNTGRMPRTMIWNAADKDEYPGVRVYAQRVKQAIMTAHDSIIAARTKQTRDANRHRRPAPFQEKDLVYI</sequence>
<proteinExistence type="predicted"/>
<name>A0A165QIB6_9AGAM</name>
<dbReference type="EMBL" id="KV425595">
    <property type="protein sequence ID" value="KZT22470.1"/>
    <property type="molecule type" value="Genomic_DNA"/>
</dbReference>
<gene>
    <name evidence="3" type="ORF">NEOLEDRAFT_1020321</name>
    <name evidence="2" type="ORF">NEOLEDRAFT_1024342</name>
</gene>
<dbReference type="InterPro" id="IPR036397">
    <property type="entry name" value="RNaseH_sf"/>
</dbReference>
<accession>A0A165QIB6</accession>
<evidence type="ECO:0000313" key="4">
    <source>
        <dbReference type="Proteomes" id="UP000076761"/>
    </source>
</evidence>
<keyword evidence="4" id="KW-1185">Reference proteome</keyword>